<dbReference type="EMBL" id="JPIU01000040">
    <property type="protein sequence ID" value="KIO43845.1"/>
    <property type="molecule type" value="Genomic_DNA"/>
</dbReference>
<dbReference type="GO" id="GO:0008237">
    <property type="term" value="F:metallopeptidase activity"/>
    <property type="evidence" value="ECO:0007669"/>
    <property type="project" value="InterPro"/>
</dbReference>
<dbReference type="EMBL" id="JPIT01000009">
    <property type="protein sequence ID" value="KIO46493.1"/>
    <property type="molecule type" value="Genomic_DNA"/>
</dbReference>
<protein>
    <recommendedName>
        <fullName evidence="5">Fibronectin type-III domain-containing protein</fullName>
    </recommendedName>
</protein>
<dbReference type="InterPro" id="IPR019026">
    <property type="entry name" value="Peptidase_M64_IgA"/>
</dbReference>
<organism evidence="6 9">
    <name type="scientific">Sanguibacteroides justesenii</name>
    <dbReference type="NCBI Taxonomy" id="1547597"/>
    <lineage>
        <taxon>Bacteria</taxon>
        <taxon>Pseudomonadati</taxon>
        <taxon>Bacteroidota</taxon>
        <taxon>Bacteroidia</taxon>
        <taxon>Bacteroidales</taxon>
        <taxon>Porphyromonadaceae</taxon>
        <taxon>Sanguibacteroides</taxon>
    </lineage>
</organism>
<proteinExistence type="inferred from homology"/>
<sequence>MKEFLLFRGLLFCLLFGAVFSCSKDKEEVYIDVDVQSAIIQNDDTEVNVEVTSNVDWTSSLSVNSDFIVSPTFGKAGTTQLSISAPPNFTSTEKTADLIIRGGGLSVKVQLSQPSLNFSVTPSSLLLDSVSSSKAFEITANTRWKIQGDNLPQWIQNITPMAGEGDVWVSVTVADNPERMEREHILKIEYSGTSASVVLKQKAAHNNLPTKPSGLKPNTTDVSIIPMFSWTESTDADNDVMQYTVLYSTNGFDWNTIIAGENTSTSLPADADILQPNTTYFYKVQADDGHGGVTESDMVEFTTGFADAYRDGGYSIYQQCTKANPIKLVFTGDGYLPEHYKYGGLFDQNVNEAIEALFSIEPYRTYREYFSVYKVAAFSAQSGVSSQISGVVKNTAFSCELTGGTGIQCNYDKVFSYVLHSLGMTETELCNTSVCVIINEDVYAGTCYTISNGKSVAMVPVSREPGVLTTFGNIVCHEYGGHGFGRLADEYVNYNFAIPEERVQNLLAWQGYEYFRNVSPYDNTGGHKVPWNRFLDEPDYSHVGIYTGAYLYALGATRPEETSCMVDNRLYFNSPSRYFIVERILKVAGEGPLTFEKFSAKDIQKAPSEVRASYVMKNFVPLAPPILIEQK</sequence>
<dbReference type="GO" id="GO:0008234">
    <property type="term" value="F:cysteine-type peptidase activity"/>
    <property type="evidence" value="ECO:0007669"/>
    <property type="project" value="UniProtKB-KW"/>
</dbReference>
<dbReference type="CDD" id="cd14948">
    <property type="entry name" value="BACON"/>
    <property type="match status" value="2"/>
</dbReference>
<evidence type="ECO:0000313" key="8">
    <source>
        <dbReference type="Proteomes" id="UP000031937"/>
    </source>
</evidence>
<reference evidence="7 8" key="2">
    <citation type="submission" date="2014-07" db="EMBL/GenBank/DDBJ databases">
        <title>Porphyromonadaceae bacterium OUH 334697 = ATCC BAA-2682 = DSM 28341 draft genome.</title>
        <authorList>
            <person name="Sydenham T.V."/>
            <person name="Hasman H."/>
            <person name="Justesen U.S."/>
        </authorList>
    </citation>
    <scope>NUCLEOTIDE SEQUENCE [LARGE SCALE GENOMIC DNA]</scope>
    <source>
        <strain evidence="7 8">OUH 334697</strain>
    </source>
</reference>
<keyword evidence="4" id="KW-0732">Signal</keyword>
<dbReference type="GO" id="GO:0006508">
    <property type="term" value="P:proteolysis"/>
    <property type="evidence" value="ECO:0007669"/>
    <property type="project" value="UniProtKB-KW"/>
</dbReference>
<dbReference type="OrthoDB" id="8440781at2"/>
<dbReference type="InterPro" id="IPR024079">
    <property type="entry name" value="MetalloPept_cat_dom_sf"/>
</dbReference>
<evidence type="ECO:0000313" key="7">
    <source>
        <dbReference type="EMBL" id="KIO46493.1"/>
    </source>
</evidence>
<dbReference type="Pfam" id="PF00041">
    <property type="entry name" value="fn3"/>
    <property type="match status" value="1"/>
</dbReference>
<dbReference type="InterPro" id="IPR003961">
    <property type="entry name" value="FN3_dom"/>
</dbReference>
<dbReference type="Proteomes" id="UP000031937">
    <property type="component" value="Unassembled WGS sequence"/>
</dbReference>
<evidence type="ECO:0000313" key="6">
    <source>
        <dbReference type="EMBL" id="KIO43845.1"/>
    </source>
</evidence>
<dbReference type="InterPro" id="IPR036116">
    <property type="entry name" value="FN3_sf"/>
</dbReference>
<evidence type="ECO:0000256" key="2">
    <source>
        <dbReference type="ARBA" id="ARBA00022670"/>
    </source>
</evidence>
<dbReference type="InterPro" id="IPR024361">
    <property type="entry name" value="BACON"/>
</dbReference>
<keyword evidence="3" id="KW-0788">Thiol protease</keyword>
<comment type="similarity">
    <text evidence="1">Belongs to the peptidase C25 family.</text>
</comment>
<dbReference type="Gene3D" id="2.60.40.10">
    <property type="entry name" value="Immunoglobulins"/>
    <property type="match status" value="3"/>
</dbReference>
<accession>A0A0C3R3Q0</accession>
<feature type="signal peptide" evidence="4">
    <location>
        <begin position="1"/>
        <end position="21"/>
    </location>
</feature>
<name>A0A0C3R3Q0_9PORP</name>
<dbReference type="SUPFAM" id="SSF49265">
    <property type="entry name" value="Fibronectin type III"/>
    <property type="match status" value="1"/>
</dbReference>
<feature type="domain" description="Fibronectin type-III" evidence="5">
    <location>
        <begin position="211"/>
        <end position="306"/>
    </location>
</feature>
<evidence type="ECO:0000256" key="3">
    <source>
        <dbReference type="ARBA" id="ARBA00022807"/>
    </source>
</evidence>
<dbReference type="PROSITE" id="PS50853">
    <property type="entry name" value="FN3"/>
    <property type="match status" value="1"/>
</dbReference>
<reference evidence="6 9" key="1">
    <citation type="submission" date="2014-07" db="EMBL/GenBank/DDBJ databases">
        <title>Porphyromonadaceae bacterium OUH 308042 = ATCC BAA-2681 = DSM 28342 draft genome.</title>
        <authorList>
            <person name="Sydenham T.V."/>
            <person name="Hasman H."/>
            <person name="Justensen U.S."/>
        </authorList>
    </citation>
    <scope>NUCLEOTIDE SEQUENCE [LARGE SCALE GENOMIC DNA]</scope>
    <source>
        <strain evidence="6 9">OUH 308042</strain>
    </source>
</reference>
<dbReference type="Pfam" id="PF09471">
    <property type="entry name" value="Peptidase_M64"/>
    <property type="match status" value="1"/>
</dbReference>
<dbReference type="AlphaFoldDB" id="A0A0C3R3Q0"/>
<dbReference type="CDD" id="cd00063">
    <property type="entry name" value="FN3"/>
    <property type="match status" value="1"/>
</dbReference>
<gene>
    <name evidence="6" type="ORF">BA92_10580</name>
    <name evidence="7" type="ORF">IE90_03825</name>
</gene>
<dbReference type="Proteomes" id="UP000031980">
    <property type="component" value="Unassembled WGS sequence"/>
</dbReference>
<keyword evidence="9" id="KW-1185">Reference proteome</keyword>
<keyword evidence="3" id="KW-0378">Hydrolase</keyword>
<evidence type="ECO:0000256" key="1">
    <source>
        <dbReference type="ARBA" id="ARBA00006067"/>
    </source>
</evidence>
<dbReference type="Gene3D" id="3.40.390.10">
    <property type="entry name" value="Collagenase (Catalytic Domain)"/>
    <property type="match status" value="1"/>
</dbReference>
<dbReference type="PROSITE" id="PS51257">
    <property type="entry name" value="PROKAR_LIPOPROTEIN"/>
    <property type="match status" value="1"/>
</dbReference>
<evidence type="ECO:0000259" key="5">
    <source>
        <dbReference type="PROSITE" id="PS50853"/>
    </source>
</evidence>
<evidence type="ECO:0000313" key="9">
    <source>
        <dbReference type="Proteomes" id="UP000031980"/>
    </source>
</evidence>
<dbReference type="InterPro" id="IPR013783">
    <property type="entry name" value="Ig-like_fold"/>
</dbReference>
<keyword evidence="2" id="KW-0645">Protease</keyword>
<dbReference type="RefSeq" id="WP_041502576.1">
    <property type="nucleotide sequence ID" value="NZ_JPIT01000009.1"/>
</dbReference>
<evidence type="ECO:0000256" key="4">
    <source>
        <dbReference type="SAM" id="SignalP"/>
    </source>
</evidence>
<feature type="chain" id="PRO_5043118861" description="Fibronectin type-III domain-containing protein" evidence="4">
    <location>
        <begin position="22"/>
        <end position="631"/>
    </location>
</feature>
<comment type="caution">
    <text evidence="6">The sequence shown here is derived from an EMBL/GenBank/DDBJ whole genome shotgun (WGS) entry which is preliminary data.</text>
</comment>